<evidence type="ECO:0000313" key="3">
    <source>
        <dbReference type="Proteomes" id="UP000605848"/>
    </source>
</evidence>
<keyword evidence="3" id="KW-1185">Reference proteome</keyword>
<sequence>MLNAPPNLARAEPDRTRDPAAPKLWRPRRVLVTPAALEWDHGRAIVERAAALGSEVIELKSNRLTGLSGENARQSYVNAKTTLAVVVAPPGKRRLQPIPPSADWRVDLAEGCPAHCQYCYLAGSLAGPPVTRAYANLPEILGCLSDYVGRGEVTSRSAGRSHEGTTFEASCYTDPLGIEHLTGSLAATIAHFGSWQAPVQLRFTTKYDAVEPLLSLAHNRRTRIRFSVNAQPAARFEGGTAPVAARLRALRRAAAAGYRVGLTIAPIMPIQEWREAYGALLGDVAAAVEGIDDLDLTAELITHRFTPGSKDVLNGWYPGSDLDMDESRRARKTTKFNSLKYVYTPDVMKEMRSFFEDAIKNSLPSARVLYWT</sequence>
<organism evidence="2 3">
    <name type="scientific">Microvirga aerilata</name>
    <dbReference type="NCBI Taxonomy" id="670292"/>
    <lineage>
        <taxon>Bacteria</taxon>
        <taxon>Pseudomonadati</taxon>
        <taxon>Pseudomonadota</taxon>
        <taxon>Alphaproteobacteria</taxon>
        <taxon>Hyphomicrobiales</taxon>
        <taxon>Methylobacteriaceae</taxon>
        <taxon>Microvirga</taxon>
    </lineage>
</organism>
<name>A0A936ZCF5_9HYPH</name>
<proteinExistence type="predicted"/>
<dbReference type="AlphaFoldDB" id="A0A936ZCF5"/>
<dbReference type="RefSeq" id="WP_202064978.1">
    <property type="nucleotide sequence ID" value="NZ_JAEQMY010000093.1"/>
</dbReference>
<dbReference type="GO" id="GO:0051539">
    <property type="term" value="F:4 iron, 4 sulfur cluster binding"/>
    <property type="evidence" value="ECO:0007669"/>
    <property type="project" value="TreeGrafter"/>
</dbReference>
<dbReference type="GO" id="GO:0042601">
    <property type="term" value="C:endospore-forming forespore"/>
    <property type="evidence" value="ECO:0007669"/>
    <property type="project" value="TreeGrafter"/>
</dbReference>
<dbReference type="EMBL" id="JAEQMY010000093">
    <property type="protein sequence ID" value="MBL0407587.1"/>
    <property type="molecule type" value="Genomic_DNA"/>
</dbReference>
<accession>A0A936ZCF5</accession>
<feature type="compositionally biased region" description="Basic and acidic residues" evidence="1">
    <location>
        <begin position="11"/>
        <end position="20"/>
    </location>
</feature>
<dbReference type="Gene3D" id="3.40.50.12110">
    <property type="match status" value="1"/>
</dbReference>
<dbReference type="GO" id="GO:0003913">
    <property type="term" value="F:DNA photolyase activity"/>
    <property type="evidence" value="ECO:0007669"/>
    <property type="project" value="TreeGrafter"/>
</dbReference>
<gene>
    <name evidence="2" type="ORF">JKG68_27085</name>
</gene>
<dbReference type="PANTHER" id="PTHR37822:SF2">
    <property type="entry name" value="SPORE PHOTOPRODUCT LYASE"/>
    <property type="match status" value="1"/>
</dbReference>
<dbReference type="PANTHER" id="PTHR37822">
    <property type="entry name" value="SPORE PHOTOPRODUCT LYASE-RELATED"/>
    <property type="match status" value="1"/>
</dbReference>
<dbReference type="Proteomes" id="UP000605848">
    <property type="component" value="Unassembled WGS sequence"/>
</dbReference>
<evidence type="ECO:0000313" key="2">
    <source>
        <dbReference type="EMBL" id="MBL0407587.1"/>
    </source>
</evidence>
<dbReference type="Gene3D" id="3.80.30.30">
    <property type="match status" value="1"/>
</dbReference>
<protein>
    <submittedName>
        <fullName evidence="2">Radical SAM protein</fullName>
    </submittedName>
</protein>
<dbReference type="Pfam" id="PF20903">
    <property type="entry name" value="SPL"/>
    <property type="match status" value="1"/>
</dbReference>
<feature type="region of interest" description="Disordered" evidence="1">
    <location>
        <begin position="1"/>
        <end position="21"/>
    </location>
</feature>
<evidence type="ECO:0000256" key="1">
    <source>
        <dbReference type="SAM" id="MobiDB-lite"/>
    </source>
</evidence>
<dbReference type="InterPro" id="IPR049539">
    <property type="entry name" value="SPL"/>
</dbReference>
<reference evidence="2" key="1">
    <citation type="submission" date="2021-01" db="EMBL/GenBank/DDBJ databases">
        <title>Microvirga sp.</title>
        <authorList>
            <person name="Kim M.K."/>
        </authorList>
    </citation>
    <scope>NUCLEOTIDE SEQUENCE</scope>
    <source>
        <strain evidence="2">5420S-16</strain>
    </source>
</reference>
<comment type="caution">
    <text evidence="2">The sequence shown here is derived from an EMBL/GenBank/DDBJ whole genome shotgun (WGS) entry which is preliminary data.</text>
</comment>
<dbReference type="GO" id="GO:1904047">
    <property type="term" value="F:S-adenosyl-L-methionine binding"/>
    <property type="evidence" value="ECO:0007669"/>
    <property type="project" value="TreeGrafter"/>
</dbReference>